<dbReference type="EMBL" id="MZXW01000033">
    <property type="protein sequence ID" value="RXT42670.1"/>
    <property type="molecule type" value="Genomic_DNA"/>
</dbReference>
<dbReference type="PANTHER" id="PTHR34001">
    <property type="entry name" value="BLL7405 PROTEIN"/>
    <property type="match status" value="1"/>
</dbReference>
<dbReference type="InterPro" id="IPR051692">
    <property type="entry name" value="OMP-like"/>
</dbReference>
<keyword evidence="4" id="KW-0998">Cell outer membrane</keyword>
<dbReference type="GO" id="GO:0009279">
    <property type="term" value="C:cell outer membrane"/>
    <property type="evidence" value="ECO:0007669"/>
    <property type="project" value="UniProtKB-SubCell"/>
</dbReference>
<dbReference type="InterPro" id="IPR011250">
    <property type="entry name" value="OMP/PagP_B-barrel"/>
</dbReference>
<evidence type="ECO:0000313" key="8">
    <source>
        <dbReference type="EMBL" id="RXT42670.1"/>
    </source>
</evidence>
<evidence type="ECO:0000256" key="4">
    <source>
        <dbReference type="ARBA" id="ARBA00023237"/>
    </source>
</evidence>
<name>A0A4Q1UWL4_9BRAD</name>
<dbReference type="Pfam" id="PF13505">
    <property type="entry name" value="OMP_b-brl"/>
    <property type="match status" value="1"/>
</dbReference>
<evidence type="ECO:0000256" key="1">
    <source>
        <dbReference type="ARBA" id="ARBA00004442"/>
    </source>
</evidence>
<comment type="subcellular location">
    <subcellularLocation>
        <location evidence="1">Cell outer membrane</location>
    </subcellularLocation>
</comment>
<organism evidence="8 9">
    <name type="scientific">Bradyrhizobium betae</name>
    <dbReference type="NCBI Taxonomy" id="244734"/>
    <lineage>
        <taxon>Bacteria</taxon>
        <taxon>Pseudomonadati</taxon>
        <taxon>Pseudomonadota</taxon>
        <taxon>Alphaproteobacteria</taxon>
        <taxon>Hyphomicrobiales</taxon>
        <taxon>Nitrobacteraceae</taxon>
        <taxon>Bradyrhizobium</taxon>
    </lineage>
</organism>
<accession>A0A4Q1UWL4</accession>
<keyword evidence="3" id="KW-0472">Membrane</keyword>
<comment type="caution">
    <text evidence="8">The sequence shown here is derived from an EMBL/GenBank/DDBJ whole genome shotgun (WGS) entry which is preliminary data.</text>
</comment>
<dbReference type="OrthoDB" id="8016903at2"/>
<gene>
    <name evidence="8" type="ORF">B5V03_24165</name>
</gene>
<comment type="similarity">
    <text evidence="5">Belongs to the Omp25/RopB family.</text>
</comment>
<dbReference type="Proteomes" id="UP000290819">
    <property type="component" value="Unassembled WGS sequence"/>
</dbReference>
<keyword evidence="9" id="KW-1185">Reference proteome</keyword>
<evidence type="ECO:0000259" key="7">
    <source>
        <dbReference type="Pfam" id="PF13505"/>
    </source>
</evidence>
<sequence>MQKFLVGMAGLIAVGVAAPASAADLAARPYTKAPPPAVAAIYDWSGFYIGANGGWGSSHKCWDITNFPGATVVPIFREGCHDATGGVVGGQIGYRWQTAGWVFGLEAQGDWADLNGSNVSAFIPAWTNNSKIEAFGLFTGQVGYAWNNVLWYVKGGAAVTDDKYRGTVTATGALFDSASETRWGGVVGTGLEFGFAPNWSVAVEYDHLFMGNHSHSFTSTGVLGAAVIPVGGVFRTDTIRQDVDLITARINYRFNWGSPLVAKF</sequence>
<evidence type="ECO:0000313" key="9">
    <source>
        <dbReference type="Proteomes" id="UP000290819"/>
    </source>
</evidence>
<evidence type="ECO:0000256" key="6">
    <source>
        <dbReference type="SAM" id="SignalP"/>
    </source>
</evidence>
<feature type="domain" description="Outer membrane protein beta-barrel" evidence="7">
    <location>
        <begin position="39"/>
        <end position="208"/>
    </location>
</feature>
<dbReference type="RefSeq" id="WP_129272925.1">
    <property type="nucleotide sequence ID" value="NZ_MZXW01000033.1"/>
</dbReference>
<feature type="chain" id="PRO_5020338317" description="Outer membrane protein beta-barrel domain-containing protein" evidence="6">
    <location>
        <begin position="23"/>
        <end position="264"/>
    </location>
</feature>
<proteinExistence type="inferred from homology"/>
<feature type="signal peptide" evidence="6">
    <location>
        <begin position="1"/>
        <end position="22"/>
    </location>
</feature>
<dbReference type="InterPro" id="IPR027385">
    <property type="entry name" value="Beta-barrel_OMP"/>
</dbReference>
<protein>
    <recommendedName>
        <fullName evidence="7">Outer membrane protein beta-barrel domain-containing protein</fullName>
    </recommendedName>
</protein>
<dbReference type="SUPFAM" id="SSF56925">
    <property type="entry name" value="OMPA-like"/>
    <property type="match status" value="1"/>
</dbReference>
<keyword evidence="2 6" id="KW-0732">Signal</keyword>
<dbReference type="Gene3D" id="2.40.160.20">
    <property type="match status" value="1"/>
</dbReference>
<dbReference type="AlphaFoldDB" id="A0A4Q1UWL4"/>
<reference evidence="8 9" key="1">
    <citation type="submission" date="2017-03" db="EMBL/GenBank/DDBJ databases">
        <authorList>
            <person name="Safronova V.I."/>
            <person name="Sazanova A.L."/>
            <person name="Chirak E.R."/>
        </authorList>
    </citation>
    <scope>NUCLEOTIDE SEQUENCE [LARGE SCALE GENOMIC DNA]</scope>
    <source>
        <strain evidence="8 9">Opo-243</strain>
    </source>
</reference>
<evidence type="ECO:0000256" key="3">
    <source>
        <dbReference type="ARBA" id="ARBA00023136"/>
    </source>
</evidence>
<dbReference type="PANTHER" id="PTHR34001:SF3">
    <property type="entry name" value="BLL7405 PROTEIN"/>
    <property type="match status" value="1"/>
</dbReference>
<evidence type="ECO:0000256" key="2">
    <source>
        <dbReference type="ARBA" id="ARBA00022729"/>
    </source>
</evidence>
<evidence type="ECO:0000256" key="5">
    <source>
        <dbReference type="ARBA" id="ARBA00038306"/>
    </source>
</evidence>